<proteinExistence type="predicted"/>
<dbReference type="PROSITE" id="PS50995">
    <property type="entry name" value="HTH_MARR_2"/>
    <property type="match status" value="1"/>
</dbReference>
<dbReference type="OrthoDB" id="2309542at2"/>
<dbReference type="STRING" id="1423803.FD13_GL000171"/>
<comment type="caution">
    <text evidence="4">The sequence shown here is derived from an EMBL/GenBank/DDBJ whole genome shotgun (WGS) entry which is preliminary data.</text>
</comment>
<dbReference type="EMBL" id="AYZH01000001">
    <property type="protein sequence ID" value="KRN03387.1"/>
    <property type="molecule type" value="Genomic_DNA"/>
</dbReference>
<dbReference type="InterPro" id="IPR039422">
    <property type="entry name" value="MarR/SlyA-like"/>
</dbReference>
<dbReference type="GO" id="GO:0006950">
    <property type="term" value="P:response to stress"/>
    <property type="evidence" value="ECO:0007669"/>
    <property type="project" value="TreeGrafter"/>
</dbReference>
<dbReference type="InterPro" id="IPR036388">
    <property type="entry name" value="WH-like_DNA-bd_sf"/>
</dbReference>
<feature type="domain" description="HTH marR-type" evidence="3">
    <location>
        <begin position="6"/>
        <end position="138"/>
    </location>
</feature>
<dbReference type="PATRIC" id="fig|1423803.3.peg.171"/>
<evidence type="ECO:0000256" key="2">
    <source>
        <dbReference type="ARBA" id="ARBA00023163"/>
    </source>
</evidence>
<keyword evidence="5" id="KW-1185">Reference proteome</keyword>
<gene>
    <name evidence="4" type="ORF">FD13_GL000171</name>
</gene>
<keyword evidence="2" id="KW-0804">Transcription</keyword>
<protein>
    <recommendedName>
        <fullName evidence="3">HTH marR-type domain-containing protein</fullName>
    </recommendedName>
</protein>
<dbReference type="SUPFAM" id="SSF46785">
    <property type="entry name" value="Winged helix' DNA-binding domain"/>
    <property type="match status" value="1"/>
</dbReference>
<evidence type="ECO:0000313" key="4">
    <source>
        <dbReference type="EMBL" id="KRN03387.1"/>
    </source>
</evidence>
<dbReference type="Proteomes" id="UP000051589">
    <property type="component" value="Unassembled WGS sequence"/>
</dbReference>
<evidence type="ECO:0000256" key="1">
    <source>
        <dbReference type="ARBA" id="ARBA00023015"/>
    </source>
</evidence>
<dbReference type="PANTHER" id="PTHR33164:SF56">
    <property type="entry name" value="HTH-TYPE TRANSCRIPTIONAL REGULATOR MHQR"/>
    <property type="match status" value="1"/>
</dbReference>
<dbReference type="AlphaFoldDB" id="A0A0R2DJS7"/>
<dbReference type="GO" id="GO:0003700">
    <property type="term" value="F:DNA-binding transcription factor activity"/>
    <property type="evidence" value="ECO:0007669"/>
    <property type="project" value="InterPro"/>
</dbReference>
<dbReference type="InterPro" id="IPR000835">
    <property type="entry name" value="HTH_MarR-typ"/>
</dbReference>
<reference evidence="4 5" key="1">
    <citation type="journal article" date="2015" name="Genome Announc.">
        <title>Expanding the biotechnology potential of lactobacilli through comparative genomics of 213 strains and associated genera.</title>
        <authorList>
            <person name="Sun Z."/>
            <person name="Harris H.M."/>
            <person name="McCann A."/>
            <person name="Guo C."/>
            <person name="Argimon S."/>
            <person name="Zhang W."/>
            <person name="Yang X."/>
            <person name="Jeffery I.B."/>
            <person name="Cooney J.C."/>
            <person name="Kagawa T.F."/>
            <person name="Liu W."/>
            <person name="Song Y."/>
            <person name="Salvetti E."/>
            <person name="Wrobel A."/>
            <person name="Rasinkangas P."/>
            <person name="Parkhill J."/>
            <person name="Rea M.C."/>
            <person name="O'Sullivan O."/>
            <person name="Ritari J."/>
            <person name="Douillard F.P."/>
            <person name="Paul Ross R."/>
            <person name="Yang R."/>
            <person name="Briner A.E."/>
            <person name="Felis G.E."/>
            <person name="de Vos W.M."/>
            <person name="Barrangou R."/>
            <person name="Klaenhammer T.R."/>
            <person name="Caufield P.W."/>
            <person name="Cui Y."/>
            <person name="Zhang H."/>
            <person name="O'Toole P.W."/>
        </authorList>
    </citation>
    <scope>NUCLEOTIDE SEQUENCE [LARGE SCALE GENOMIC DNA]</scope>
    <source>
        <strain evidence="4 5">DSM 21775</strain>
    </source>
</reference>
<dbReference type="Pfam" id="PF12802">
    <property type="entry name" value="MarR_2"/>
    <property type="match status" value="1"/>
</dbReference>
<organism evidence="4 5">
    <name type="scientific">Levilactobacillus senmaizukei DSM 21775 = NBRC 103853</name>
    <dbReference type="NCBI Taxonomy" id="1423803"/>
    <lineage>
        <taxon>Bacteria</taxon>
        <taxon>Bacillati</taxon>
        <taxon>Bacillota</taxon>
        <taxon>Bacilli</taxon>
        <taxon>Lactobacillales</taxon>
        <taxon>Lactobacillaceae</taxon>
        <taxon>Levilactobacillus</taxon>
    </lineage>
</organism>
<accession>A0A0R2DJS7</accession>
<evidence type="ECO:0000313" key="5">
    <source>
        <dbReference type="Proteomes" id="UP000051589"/>
    </source>
</evidence>
<dbReference type="InterPro" id="IPR036390">
    <property type="entry name" value="WH_DNA-bd_sf"/>
</dbReference>
<dbReference type="PANTHER" id="PTHR33164">
    <property type="entry name" value="TRANSCRIPTIONAL REGULATOR, MARR FAMILY"/>
    <property type="match status" value="1"/>
</dbReference>
<name>A0A0R2DJS7_9LACO</name>
<keyword evidence="1" id="KW-0805">Transcription regulation</keyword>
<sequence length="145" mass="16174">MIVQNKTGIVHSIYQLAQIEQQNLNQHLKQLGLNPDQARVLDYVQAHPGTNQRSVATHLGRQAASTSNLLTGLSQRGWLKRQPVKDSAREKALFLTIEGTKTAAQIAQTFNQLNTLFEQGLTTKQLDDLVALLTQLTRYLEKVGD</sequence>
<dbReference type="Gene3D" id="1.10.10.10">
    <property type="entry name" value="Winged helix-like DNA-binding domain superfamily/Winged helix DNA-binding domain"/>
    <property type="match status" value="1"/>
</dbReference>
<evidence type="ECO:0000259" key="3">
    <source>
        <dbReference type="PROSITE" id="PS50995"/>
    </source>
</evidence>
<dbReference type="SMART" id="SM00347">
    <property type="entry name" value="HTH_MARR"/>
    <property type="match status" value="1"/>
</dbReference>